<evidence type="ECO:0000256" key="6">
    <source>
        <dbReference type="ARBA" id="ARBA00022556"/>
    </source>
</evidence>
<keyword evidence="11 13" id="KW-0443">Lipid metabolism</keyword>
<comment type="similarity">
    <text evidence="13">Belongs to the LpxK family.</text>
</comment>
<dbReference type="STRING" id="1121449.SAMN02745704_00585"/>
<keyword evidence="5 13" id="KW-0444">Lipid biosynthesis</keyword>
<dbReference type="Pfam" id="PF02606">
    <property type="entry name" value="LpxK"/>
    <property type="match status" value="1"/>
</dbReference>
<dbReference type="EC" id="2.7.1.130" evidence="3 13"/>
<gene>
    <name evidence="13" type="primary">lpxK</name>
    <name evidence="15" type="ORF">SAMN02745704_00585</name>
</gene>
<evidence type="ECO:0000256" key="8">
    <source>
        <dbReference type="ARBA" id="ARBA00022741"/>
    </source>
</evidence>
<evidence type="ECO:0000256" key="11">
    <source>
        <dbReference type="ARBA" id="ARBA00023098"/>
    </source>
</evidence>
<evidence type="ECO:0000256" key="9">
    <source>
        <dbReference type="ARBA" id="ARBA00022777"/>
    </source>
</evidence>
<evidence type="ECO:0000313" key="15">
    <source>
        <dbReference type="EMBL" id="SKA74069.1"/>
    </source>
</evidence>
<dbReference type="AlphaFoldDB" id="A0A1T4WAC2"/>
<dbReference type="UniPathway" id="UPA00359">
    <property type="reaction ID" value="UER00482"/>
</dbReference>
<evidence type="ECO:0000256" key="14">
    <source>
        <dbReference type="SAM" id="MobiDB-lite"/>
    </source>
</evidence>
<dbReference type="RefSeq" id="WP_078716163.1">
    <property type="nucleotide sequence ID" value="NZ_FUYC01000002.1"/>
</dbReference>
<comment type="pathway">
    <text evidence="2 13">Glycolipid biosynthesis; lipid IV(A) biosynthesis; lipid IV(A) from (3R)-3-hydroxytetradecanoyl-[acyl-carrier-protein] and UDP-N-acetyl-alpha-D-glucosamine: step 6/6.</text>
</comment>
<accession>A0A1T4WAC2</accession>
<keyword evidence="10 13" id="KW-0067">ATP-binding</keyword>
<proteinExistence type="inferred from homology"/>
<dbReference type="SUPFAM" id="SSF52540">
    <property type="entry name" value="P-loop containing nucleoside triphosphate hydrolases"/>
    <property type="match status" value="1"/>
</dbReference>
<feature type="compositionally biased region" description="Basic and acidic residues" evidence="14">
    <location>
        <begin position="368"/>
        <end position="384"/>
    </location>
</feature>
<dbReference type="PANTHER" id="PTHR42724:SF1">
    <property type="entry name" value="TETRAACYLDISACCHARIDE 4'-KINASE, MITOCHONDRIAL-RELATED"/>
    <property type="match status" value="1"/>
</dbReference>
<dbReference type="GO" id="GO:0005886">
    <property type="term" value="C:plasma membrane"/>
    <property type="evidence" value="ECO:0007669"/>
    <property type="project" value="TreeGrafter"/>
</dbReference>
<dbReference type="GO" id="GO:0005524">
    <property type="term" value="F:ATP binding"/>
    <property type="evidence" value="ECO:0007669"/>
    <property type="project" value="UniProtKB-UniRule"/>
</dbReference>
<feature type="region of interest" description="Disordered" evidence="14">
    <location>
        <begin position="357"/>
        <end position="384"/>
    </location>
</feature>
<comment type="catalytic activity">
    <reaction evidence="13">
        <text>a lipid A disaccharide + ATP = a lipid IVA + ADP + H(+)</text>
        <dbReference type="Rhea" id="RHEA:67840"/>
        <dbReference type="ChEBI" id="CHEBI:15378"/>
        <dbReference type="ChEBI" id="CHEBI:30616"/>
        <dbReference type="ChEBI" id="CHEBI:176343"/>
        <dbReference type="ChEBI" id="CHEBI:176425"/>
        <dbReference type="ChEBI" id="CHEBI:456216"/>
        <dbReference type="EC" id="2.7.1.130"/>
    </reaction>
</comment>
<evidence type="ECO:0000256" key="2">
    <source>
        <dbReference type="ARBA" id="ARBA00004870"/>
    </source>
</evidence>
<evidence type="ECO:0000256" key="5">
    <source>
        <dbReference type="ARBA" id="ARBA00022516"/>
    </source>
</evidence>
<keyword evidence="8 13" id="KW-0547">Nucleotide-binding</keyword>
<dbReference type="PANTHER" id="PTHR42724">
    <property type="entry name" value="TETRAACYLDISACCHARIDE 4'-KINASE"/>
    <property type="match status" value="1"/>
</dbReference>
<name>A0A1T4WAC2_9BACT</name>
<comment type="function">
    <text evidence="1 13">Transfers the gamma-phosphate of ATP to the 4'-position of a tetraacyldisaccharide 1-phosphate intermediate (termed DS-1-P) to form tetraacyldisaccharide 1,4'-bis-phosphate (lipid IVA).</text>
</comment>
<dbReference type="HAMAP" id="MF_00409">
    <property type="entry name" value="LpxK"/>
    <property type="match status" value="1"/>
</dbReference>
<dbReference type="InterPro" id="IPR003758">
    <property type="entry name" value="LpxK"/>
</dbReference>
<evidence type="ECO:0000256" key="13">
    <source>
        <dbReference type="HAMAP-Rule" id="MF_00409"/>
    </source>
</evidence>
<evidence type="ECO:0000256" key="1">
    <source>
        <dbReference type="ARBA" id="ARBA00002274"/>
    </source>
</evidence>
<feature type="binding site" evidence="13">
    <location>
        <begin position="53"/>
        <end position="60"/>
    </location>
    <ligand>
        <name>ATP</name>
        <dbReference type="ChEBI" id="CHEBI:30616"/>
    </ligand>
</feature>
<evidence type="ECO:0000256" key="12">
    <source>
        <dbReference type="ARBA" id="ARBA00029757"/>
    </source>
</evidence>
<evidence type="ECO:0000256" key="10">
    <source>
        <dbReference type="ARBA" id="ARBA00022840"/>
    </source>
</evidence>
<evidence type="ECO:0000256" key="3">
    <source>
        <dbReference type="ARBA" id="ARBA00012071"/>
    </source>
</evidence>
<keyword evidence="16" id="KW-1185">Reference proteome</keyword>
<protein>
    <recommendedName>
        <fullName evidence="4 13">Tetraacyldisaccharide 4'-kinase</fullName>
        <ecNumber evidence="3 13">2.7.1.130</ecNumber>
    </recommendedName>
    <alternativeName>
        <fullName evidence="12 13">Lipid A 4'-kinase</fullName>
    </alternativeName>
</protein>
<sequence>MQIEQYQHLLRPLLAPLGAAYAGGMRLRRRLYASRVLRSWRSAAPTVSVGNIGWGGTGKTPLTDWLLDWAAQRGLRSAVLTRGYRARPQTLPHLVQPGNLAEEAGDEPLMLCRRHPEARIVVDPVRMRGGRWLEQRERPGVIILDDGMQHLAVQRDLDLVLLRPSDLDTGWNRVQPSGSWREGASALRCAGAFLIKCPTRAFQSMFPLFEQRLTEFGVPVFNFQIKVQGLVRVIDGERRPGPLTRPYLLVTGVGEPKQVARTAALSMGQPPREQLIFPDHHPFTRKDVRAIEQFAVKQQCAHVVCTPKDAVKLGPLARENFWTFDLDVDFGPAWRGNGQEGARFDAWFDARFDAIRAGMPKATPSPRNKPETKPKTSDRAKESR</sequence>
<dbReference type="NCBIfam" id="TIGR00682">
    <property type="entry name" value="lpxK"/>
    <property type="match status" value="1"/>
</dbReference>
<evidence type="ECO:0000256" key="4">
    <source>
        <dbReference type="ARBA" id="ARBA00016436"/>
    </source>
</evidence>
<reference evidence="15 16" key="1">
    <citation type="submission" date="2017-02" db="EMBL/GenBank/DDBJ databases">
        <authorList>
            <person name="Peterson S.W."/>
        </authorList>
    </citation>
    <scope>NUCLEOTIDE SEQUENCE [LARGE SCALE GENOMIC DNA]</scope>
    <source>
        <strain evidence="15 16">DSM 16080</strain>
    </source>
</reference>
<evidence type="ECO:0000313" key="16">
    <source>
        <dbReference type="Proteomes" id="UP000190027"/>
    </source>
</evidence>
<keyword evidence="9 13" id="KW-0418">Kinase</keyword>
<organism evidence="15 16">
    <name type="scientific">Paucidesulfovibrio gracilis DSM 16080</name>
    <dbReference type="NCBI Taxonomy" id="1121449"/>
    <lineage>
        <taxon>Bacteria</taxon>
        <taxon>Pseudomonadati</taxon>
        <taxon>Thermodesulfobacteriota</taxon>
        <taxon>Desulfovibrionia</taxon>
        <taxon>Desulfovibrionales</taxon>
        <taxon>Desulfovibrionaceae</taxon>
        <taxon>Paucidesulfovibrio</taxon>
    </lineage>
</organism>
<keyword evidence="7 13" id="KW-0808">Transferase</keyword>
<dbReference type="OrthoDB" id="9766423at2"/>
<dbReference type="Proteomes" id="UP000190027">
    <property type="component" value="Unassembled WGS sequence"/>
</dbReference>
<dbReference type="EMBL" id="FUYC01000002">
    <property type="protein sequence ID" value="SKA74069.1"/>
    <property type="molecule type" value="Genomic_DNA"/>
</dbReference>
<dbReference type="GO" id="GO:0009029">
    <property type="term" value="F:lipid-A 4'-kinase activity"/>
    <property type="evidence" value="ECO:0007669"/>
    <property type="project" value="UniProtKB-UniRule"/>
</dbReference>
<dbReference type="GO" id="GO:0009244">
    <property type="term" value="P:lipopolysaccharide core region biosynthetic process"/>
    <property type="evidence" value="ECO:0007669"/>
    <property type="project" value="TreeGrafter"/>
</dbReference>
<keyword evidence="6 13" id="KW-0441">Lipid A biosynthesis</keyword>
<evidence type="ECO:0000256" key="7">
    <source>
        <dbReference type="ARBA" id="ARBA00022679"/>
    </source>
</evidence>
<dbReference type="GO" id="GO:0009245">
    <property type="term" value="P:lipid A biosynthetic process"/>
    <property type="evidence" value="ECO:0007669"/>
    <property type="project" value="UniProtKB-UniRule"/>
</dbReference>
<dbReference type="InterPro" id="IPR027417">
    <property type="entry name" value="P-loop_NTPase"/>
</dbReference>